<dbReference type="STRING" id="4615.A0A199UKG3"/>
<proteinExistence type="inferred from homology"/>
<accession>A0A199UKG3</accession>
<dbReference type="PANTHER" id="PTHR36066:SF19">
    <property type="entry name" value="OS01G0626900 PROTEIN"/>
    <property type="match status" value="1"/>
</dbReference>
<dbReference type="AlphaFoldDB" id="A0A199UKG3"/>
<sequence length="279" mass="31857">MHIEIDLKRYRTVEEVGEIIMNVRIIAYCQLMQVCQYYRPMQGDARILNGKGFLSHEYELGCTQNSALNDHYAYSVPFPPQFLSPLSGLEFQPLENCPKNFIIFDHTYDKGSVMFHPALVRKLGSPNLDLYPSHHAEKKGKISSRKNDICQDKFSSSFEEDSKDIDALLCSDEEGNDGKKDDDDDDDDDVVSTGRTPDFSCSGKHEPSFSQDFTFDGSISKEKKREKMRKMVRVLREIIPGGDRLDAPAVLDEAVRYLKYLKVEVKKLGLQNFDDQSCD</sequence>
<comment type="caution">
    <text evidence="6">The sequence shown here is derived from an EMBL/GenBank/DDBJ whole genome shotgun (WGS) entry which is preliminary data.</text>
</comment>
<evidence type="ECO:0000313" key="6">
    <source>
        <dbReference type="EMBL" id="OAY65382.1"/>
    </source>
</evidence>
<dbReference type="Proteomes" id="UP000092600">
    <property type="component" value="Unassembled WGS sequence"/>
</dbReference>
<dbReference type="InterPro" id="IPR011598">
    <property type="entry name" value="bHLH_dom"/>
</dbReference>
<evidence type="ECO:0000313" key="7">
    <source>
        <dbReference type="Proteomes" id="UP000092600"/>
    </source>
</evidence>
<dbReference type="PANTHER" id="PTHR36066">
    <property type="entry name" value="TRANSCRIPTION FACTOR BHLH145"/>
    <property type="match status" value="1"/>
</dbReference>
<evidence type="ECO:0000256" key="4">
    <source>
        <dbReference type="SAM" id="MobiDB-lite"/>
    </source>
</evidence>
<keyword evidence="3" id="KW-0804">Transcription</keyword>
<name>A0A199UKG3_ANACO</name>
<dbReference type="PROSITE" id="PS50888">
    <property type="entry name" value="BHLH"/>
    <property type="match status" value="1"/>
</dbReference>
<reference evidence="6 7" key="1">
    <citation type="journal article" date="2016" name="DNA Res.">
        <title>The draft genome of MD-2 pineapple using hybrid error correction of long reads.</title>
        <authorList>
            <person name="Redwan R.M."/>
            <person name="Saidin A."/>
            <person name="Kumar S.V."/>
        </authorList>
    </citation>
    <scope>NUCLEOTIDE SEQUENCE [LARGE SCALE GENOMIC DNA]</scope>
    <source>
        <strain evidence="7">cv. MD2</strain>
        <tissue evidence="6">Leaf</tissue>
    </source>
</reference>
<comment type="similarity">
    <text evidence="1">Belongs to the bHLH protein family.</text>
</comment>
<dbReference type="SMART" id="SM00353">
    <property type="entry name" value="HLH"/>
    <property type="match status" value="1"/>
</dbReference>
<evidence type="ECO:0000256" key="1">
    <source>
        <dbReference type="ARBA" id="ARBA00005510"/>
    </source>
</evidence>
<dbReference type="Pfam" id="PF23173">
    <property type="entry name" value="bHLH_SAC51"/>
    <property type="match status" value="1"/>
</dbReference>
<evidence type="ECO:0000256" key="2">
    <source>
        <dbReference type="ARBA" id="ARBA00023015"/>
    </source>
</evidence>
<keyword evidence="2" id="KW-0805">Transcription regulation</keyword>
<organism evidence="6 7">
    <name type="scientific">Ananas comosus</name>
    <name type="common">Pineapple</name>
    <name type="synonym">Ananas ananas</name>
    <dbReference type="NCBI Taxonomy" id="4615"/>
    <lineage>
        <taxon>Eukaryota</taxon>
        <taxon>Viridiplantae</taxon>
        <taxon>Streptophyta</taxon>
        <taxon>Embryophyta</taxon>
        <taxon>Tracheophyta</taxon>
        <taxon>Spermatophyta</taxon>
        <taxon>Magnoliopsida</taxon>
        <taxon>Liliopsida</taxon>
        <taxon>Poales</taxon>
        <taxon>Bromeliaceae</taxon>
        <taxon>Bromelioideae</taxon>
        <taxon>Ananas</taxon>
    </lineage>
</organism>
<protein>
    <submittedName>
        <fullName evidence="6">Transcription factor bHLH144</fullName>
    </submittedName>
</protein>
<dbReference type="EMBL" id="LSRQ01006999">
    <property type="protein sequence ID" value="OAY65382.1"/>
    <property type="molecule type" value="Genomic_DNA"/>
</dbReference>
<dbReference type="GO" id="GO:0046983">
    <property type="term" value="F:protein dimerization activity"/>
    <property type="evidence" value="ECO:0007669"/>
    <property type="project" value="InterPro"/>
</dbReference>
<feature type="region of interest" description="Disordered" evidence="4">
    <location>
        <begin position="171"/>
        <end position="205"/>
    </location>
</feature>
<dbReference type="SUPFAM" id="SSF47459">
    <property type="entry name" value="HLH, helix-loop-helix DNA-binding domain"/>
    <property type="match status" value="1"/>
</dbReference>
<gene>
    <name evidence="6" type="ORF">ACMD2_05099</name>
</gene>
<dbReference type="InterPro" id="IPR036638">
    <property type="entry name" value="HLH_DNA-bd_sf"/>
</dbReference>
<dbReference type="InterPro" id="IPR037546">
    <property type="entry name" value="SAC51-like"/>
</dbReference>
<feature type="domain" description="BHLH" evidence="5">
    <location>
        <begin position="212"/>
        <end position="261"/>
    </location>
</feature>
<evidence type="ECO:0000256" key="3">
    <source>
        <dbReference type="ARBA" id="ARBA00023163"/>
    </source>
</evidence>
<evidence type="ECO:0000259" key="5">
    <source>
        <dbReference type="PROSITE" id="PS50888"/>
    </source>
</evidence>